<dbReference type="RefSeq" id="WP_345214864.1">
    <property type="nucleotide sequence ID" value="NZ_BAABGN010000002.1"/>
</dbReference>
<organism evidence="3 5">
    <name type="scientific">Georgenia halophila</name>
    <dbReference type="NCBI Taxonomy" id="620889"/>
    <lineage>
        <taxon>Bacteria</taxon>
        <taxon>Bacillati</taxon>
        <taxon>Actinomycetota</taxon>
        <taxon>Actinomycetes</taxon>
        <taxon>Micrococcales</taxon>
        <taxon>Bogoriellaceae</taxon>
        <taxon>Georgenia</taxon>
    </lineage>
</organism>
<name>A0ABP8KVM4_9MICO</name>
<feature type="transmembrane region" description="Helical" evidence="1">
    <location>
        <begin position="57"/>
        <end position="76"/>
    </location>
</feature>
<keyword evidence="1" id="KW-0472">Membrane</keyword>
<sequence length="243" mass="27269">MRALQRAVSLPSLVVAFVVLTLLSLRPLRPLEADLHGFWVRTYPDWVEWILQQVLDRLTGQAVCLPVLVIVAVVLARRYRTWRPILVAAATEVAFLGGVGPLKLLFARPSPELGNAQFFHWHWGLLDGGWRTSYPSGHSAEAILFYGAAAYLIIRYCRPSPRATRWIRAGVGLITVQSVVVAYLLGWHWTTDLPAGVLVGGILLHLVLRADRRLIPSLLRRWDPSSVDLDPGDLEDRQLRSHP</sequence>
<keyword evidence="1" id="KW-1133">Transmembrane helix</keyword>
<evidence type="ECO:0000256" key="1">
    <source>
        <dbReference type="SAM" id="Phobius"/>
    </source>
</evidence>
<dbReference type="EMBL" id="BAABGN010000004">
    <property type="protein sequence ID" value="GAA4420331.1"/>
    <property type="molecule type" value="Genomic_DNA"/>
</dbReference>
<dbReference type="Pfam" id="PF01569">
    <property type="entry name" value="PAP2"/>
    <property type="match status" value="1"/>
</dbReference>
<dbReference type="InterPro" id="IPR036938">
    <property type="entry name" value="PAP2/HPO_sf"/>
</dbReference>
<feature type="domain" description="Phosphatidic acid phosphatase type 2/haloperoxidase" evidence="2">
    <location>
        <begin position="85"/>
        <end position="208"/>
    </location>
</feature>
<gene>
    <name evidence="3" type="ORF">GCM10023169_04490</name>
    <name evidence="4" type="ORF">GCM10023169_12100</name>
</gene>
<feature type="transmembrane region" description="Helical" evidence="1">
    <location>
        <begin position="166"/>
        <end position="187"/>
    </location>
</feature>
<comment type="caution">
    <text evidence="3">The sequence shown here is derived from an EMBL/GenBank/DDBJ whole genome shotgun (WGS) entry which is preliminary data.</text>
</comment>
<accession>A0ABP8KVM4</accession>
<dbReference type="InterPro" id="IPR000326">
    <property type="entry name" value="PAP2/HPO"/>
</dbReference>
<feature type="transmembrane region" description="Helical" evidence="1">
    <location>
        <begin position="85"/>
        <end position="106"/>
    </location>
</feature>
<dbReference type="SMART" id="SM00014">
    <property type="entry name" value="acidPPc"/>
    <property type="match status" value="1"/>
</dbReference>
<reference evidence="3" key="1">
    <citation type="journal article" date="2014" name="Int. J. Syst. Evol. Microbiol.">
        <title>Complete genome of a new Firmicutes species belonging to the dominant human colonic microbiota ('Ruminococcus bicirculans') reveals two chromosomes and a selective capacity to utilize plant glucans.</title>
        <authorList>
            <consortium name="NISC Comparative Sequencing Program"/>
            <person name="Wegmann U."/>
            <person name="Louis P."/>
            <person name="Goesmann A."/>
            <person name="Henrissat B."/>
            <person name="Duncan S.H."/>
            <person name="Flint H.J."/>
        </authorList>
    </citation>
    <scope>NUCLEOTIDE SEQUENCE</scope>
    <source>
        <strain evidence="3">JCM 17810</strain>
    </source>
</reference>
<keyword evidence="5" id="KW-1185">Reference proteome</keyword>
<evidence type="ECO:0000313" key="5">
    <source>
        <dbReference type="Proteomes" id="UP001500622"/>
    </source>
</evidence>
<evidence type="ECO:0000313" key="3">
    <source>
        <dbReference type="EMBL" id="GAA4416792.1"/>
    </source>
</evidence>
<dbReference type="Proteomes" id="UP001500622">
    <property type="component" value="Unassembled WGS sequence"/>
</dbReference>
<dbReference type="Gene3D" id="1.20.144.10">
    <property type="entry name" value="Phosphatidic acid phosphatase type 2/haloperoxidase"/>
    <property type="match status" value="1"/>
</dbReference>
<protein>
    <submittedName>
        <fullName evidence="3">Phosphatase PAP2 family protein</fullName>
    </submittedName>
</protein>
<evidence type="ECO:0000259" key="2">
    <source>
        <dbReference type="SMART" id="SM00014"/>
    </source>
</evidence>
<feature type="transmembrane region" description="Helical" evidence="1">
    <location>
        <begin position="136"/>
        <end position="154"/>
    </location>
</feature>
<dbReference type="SUPFAM" id="SSF48317">
    <property type="entry name" value="Acid phosphatase/Vanadium-dependent haloperoxidase"/>
    <property type="match status" value="1"/>
</dbReference>
<reference evidence="3" key="3">
    <citation type="submission" date="2023-12" db="EMBL/GenBank/DDBJ databases">
        <authorList>
            <person name="Sun Q."/>
            <person name="Inoue M."/>
        </authorList>
    </citation>
    <scope>NUCLEOTIDE SEQUENCE</scope>
    <source>
        <strain evidence="3">JCM 17810</strain>
    </source>
</reference>
<feature type="transmembrane region" description="Helical" evidence="1">
    <location>
        <begin position="193"/>
        <end position="211"/>
    </location>
</feature>
<dbReference type="EMBL" id="BAABGN010000002">
    <property type="protein sequence ID" value="GAA4416792.1"/>
    <property type="molecule type" value="Genomic_DNA"/>
</dbReference>
<keyword evidence="1" id="KW-0812">Transmembrane</keyword>
<evidence type="ECO:0000313" key="4">
    <source>
        <dbReference type="EMBL" id="GAA4420331.1"/>
    </source>
</evidence>
<reference evidence="5" key="2">
    <citation type="journal article" date="2019" name="Int. J. Syst. Evol. Microbiol.">
        <title>The Global Catalogue of Microorganisms (GCM) 10K type strain sequencing project: providing services to taxonomists for standard genome sequencing and annotation.</title>
        <authorList>
            <consortium name="The Broad Institute Genomics Platform"/>
            <consortium name="The Broad Institute Genome Sequencing Center for Infectious Disease"/>
            <person name="Wu L."/>
            <person name="Ma J."/>
        </authorList>
    </citation>
    <scope>NUCLEOTIDE SEQUENCE [LARGE SCALE GENOMIC DNA]</scope>
    <source>
        <strain evidence="5">JCM 17810</strain>
    </source>
</reference>
<proteinExistence type="predicted"/>